<comment type="subcellular location">
    <subcellularLocation>
        <location evidence="1">Nucleus</location>
    </subcellularLocation>
</comment>
<feature type="compositionally biased region" description="Polar residues" evidence="6">
    <location>
        <begin position="57"/>
        <end position="72"/>
    </location>
</feature>
<reference evidence="9" key="7">
    <citation type="submission" date="2012-08" db="EMBL/GenBank/DDBJ databases">
        <title>Oryza sativa nipponbare(GA3) genomic DNA, chromosome 1.</title>
        <authorList>
            <consortium name="IRGSP(International Rice Genome Sequencing Project)"/>
        </authorList>
    </citation>
    <scope>NUCLEOTIDE SEQUENCE</scope>
</reference>
<keyword evidence="3" id="KW-0238">DNA-binding</keyword>
<dbReference type="EMBL" id="AP003516">
    <property type="protein sequence ID" value="BAD87782.1"/>
    <property type="molecule type" value="Genomic_DNA"/>
</dbReference>
<gene>
    <name evidence="9" type="ordered locus">Os01g0541000</name>
    <name evidence="8" type="ORF">OSJNBa0047D12.37</name>
</gene>
<evidence type="ECO:0000256" key="6">
    <source>
        <dbReference type="SAM" id="MobiDB-lite"/>
    </source>
</evidence>
<reference evidence="9" key="4">
    <citation type="journal article" date="2007" name="Genome Res.">
        <title>Curated Genome Annotation of Oryza sativa ssp. japonica and Comparative Genome Analysis with Arabidopsis thaliana.</title>
        <authorList>
            <consortium name="The Rice Annotation Project (RAP)"/>
            <person name="Itoh T."/>
            <person name="Tanaka T."/>
            <person name="Barrero R.A."/>
            <person name="Yamasaki C."/>
            <person name="Fujii Y."/>
            <person name="Hilton P.B."/>
            <person name="Antonio B.A."/>
            <person name="Aono H."/>
            <person name="Apweiler R."/>
            <person name="Bruskiewich R."/>
            <person name="Bureau T."/>
            <person name="Burr F."/>
            <person name="Costa de Oliveira A."/>
            <person name="Fuks G."/>
            <person name="Habara T."/>
            <person name="Haberer G."/>
            <person name="Han B."/>
            <person name="Harada E."/>
            <person name="Hiraki A.T."/>
            <person name="Hirochika H."/>
            <person name="Hoen D."/>
            <person name="Hokari H."/>
            <person name="Hosokawa S."/>
            <person name="Hsing Y."/>
            <person name="Ikawa H."/>
            <person name="Ikeo K."/>
            <person name="Imanishi T."/>
            <person name="Ito Y."/>
            <person name="Jaiswal P."/>
            <person name="Kanno M."/>
            <person name="Kawahara Y."/>
            <person name="Kawamura T."/>
            <person name="Kawashima H."/>
            <person name="Khurana J.P."/>
            <person name="Kikuchi S."/>
            <person name="Komatsu S."/>
            <person name="Koyanagi K.O."/>
            <person name="Kubooka H."/>
            <person name="Lieberherr D."/>
            <person name="Lin Y.C."/>
            <person name="Lonsdale D."/>
            <person name="Matsumoto T."/>
            <person name="Matsuya A."/>
            <person name="McCombie W.R."/>
            <person name="Messing J."/>
            <person name="Miyao A."/>
            <person name="Mulder N."/>
            <person name="Nagamura Y."/>
            <person name="Nam J."/>
            <person name="Namiki N."/>
            <person name="Numa H."/>
            <person name="Nurimoto S."/>
            <person name="O'donovan C."/>
            <person name="Ohyanagi H."/>
            <person name="Okido T."/>
            <person name="Oota S."/>
            <person name="Osato N."/>
            <person name="Palmer L.E."/>
            <person name="Quetier F."/>
            <person name="Raghuvanshi S."/>
            <person name="Saichi N."/>
            <person name="Sakai H."/>
            <person name="Sakai Y."/>
            <person name="Sakata K."/>
            <person name="Sakurai T."/>
            <person name="Sato F."/>
            <person name="Sato Y."/>
            <person name="Schoof H."/>
            <person name="Seki M."/>
            <person name="Shibata M."/>
            <person name="Shimizu Y."/>
            <person name="Shinozaki K."/>
            <person name="Shinso Y."/>
            <person name="Singh N.K."/>
            <person name="Smith-White B."/>
            <person name="Takeda J."/>
            <person name="Tanino M."/>
            <person name="Tatusova T."/>
            <person name="Thongjuea S."/>
            <person name="Todokoro F."/>
            <person name="Tsugane M."/>
            <person name="Tyagi A.K."/>
            <person name="Vanavichit A."/>
            <person name="Wang A."/>
            <person name="Wing R.A."/>
            <person name="Yamaguchi K."/>
            <person name="Yamamoto M."/>
            <person name="Yamamoto N."/>
            <person name="Yu Y."/>
            <person name="Zhang H."/>
            <person name="Zhao Q."/>
            <person name="Higo K."/>
            <person name="Burr B."/>
            <person name="Gojobori T."/>
            <person name="Sasaki T."/>
        </authorList>
    </citation>
    <scope>NUCLEOTIDE SEQUENCE</scope>
</reference>
<reference evidence="10" key="6">
    <citation type="journal article" date="2008" name="Nucleic Acids Res.">
        <title>The rice annotation project database (RAP-DB): 2008 update.</title>
        <authorList>
            <consortium name="The rice annotation project (RAP)"/>
        </authorList>
    </citation>
    <scope>GENOME REANNOTATION</scope>
    <source>
        <strain evidence="10">cv. Nipponbare</strain>
    </source>
</reference>
<evidence type="ECO:0000256" key="4">
    <source>
        <dbReference type="ARBA" id="ARBA00023163"/>
    </source>
</evidence>
<dbReference type="Gramene" id="Os01t0541000-01">
    <property type="protein sequence ID" value="Os01t0541000-01"/>
    <property type="gene ID" value="Os01g0541000"/>
</dbReference>
<dbReference type="OMA" id="RTISEMC"/>
<dbReference type="Proteomes" id="UP000000763">
    <property type="component" value="Chromosome 1"/>
</dbReference>
<evidence type="ECO:0000256" key="2">
    <source>
        <dbReference type="ARBA" id="ARBA00023015"/>
    </source>
</evidence>
<evidence type="ECO:0000313" key="9">
    <source>
        <dbReference type="EMBL" id="BAH91129.1"/>
    </source>
</evidence>
<dbReference type="KEGG" id="dosa:Os01g0541000"/>
<reference evidence="9" key="8">
    <citation type="submission" date="2012-08" db="EMBL/GenBank/DDBJ databases">
        <title>The Second Rice Annotation Project Meeting (RAP2).</title>
        <authorList>
            <consortium name="The Rice Annotation Project (RAP)"/>
        </authorList>
    </citation>
    <scope>NUCLEOTIDE SEQUENCE</scope>
</reference>
<keyword evidence="4" id="KW-0804">Transcription</keyword>
<dbReference type="GO" id="GO:0005634">
    <property type="term" value="C:nucleus"/>
    <property type="evidence" value="ECO:0007669"/>
    <property type="project" value="UniProtKB-SubCell"/>
</dbReference>
<dbReference type="AlphaFoldDB" id="A0A0P0V3P1"/>
<dbReference type="GO" id="GO:0003677">
    <property type="term" value="F:DNA binding"/>
    <property type="evidence" value="ECO:0007669"/>
    <property type="project" value="UniProtKB-KW"/>
</dbReference>
<dbReference type="InterPro" id="IPR003340">
    <property type="entry name" value="B3_DNA-bd"/>
</dbReference>
<evidence type="ECO:0000256" key="3">
    <source>
        <dbReference type="ARBA" id="ARBA00023125"/>
    </source>
</evidence>
<accession>A0A0P0V3P1</accession>
<dbReference type="PROSITE" id="PS50863">
    <property type="entry name" value="B3"/>
    <property type="match status" value="1"/>
</dbReference>
<protein>
    <submittedName>
        <fullName evidence="9">Os01g0541000 protein</fullName>
    </submittedName>
</protein>
<organism evidence="8">
    <name type="scientific">Oryza sativa subsp. japonica</name>
    <name type="common">Rice</name>
    <dbReference type="NCBI Taxonomy" id="39947"/>
    <lineage>
        <taxon>Eukaryota</taxon>
        <taxon>Viridiplantae</taxon>
        <taxon>Streptophyta</taxon>
        <taxon>Embryophyta</taxon>
        <taxon>Tracheophyta</taxon>
        <taxon>Spermatophyta</taxon>
        <taxon>Magnoliopsida</taxon>
        <taxon>Liliopsida</taxon>
        <taxon>Poales</taxon>
        <taxon>Poaceae</taxon>
        <taxon>BOP clade</taxon>
        <taxon>Oryzoideae</taxon>
        <taxon>Oryzeae</taxon>
        <taxon>Oryzinae</taxon>
        <taxon>Oryza</taxon>
        <taxon>Oryza sativa</taxon>
    </lineage>
</organism>
<dbReference type="InterPro" id="IPR015300">
    <property type="entry name" value="DNA-bd_pseudobarrel_sf"/>
</dbReference>
<evidence type="ECO:0000313" key="10">
    <source>
        <dbReference type="Proteomes" id="UP000000763"/>
    </source>
</evidence>
<feature type="region of interest" description="Disordered" evidence="6">
    <location>
        <begin position="48"/>
        <end position="72"/>
    </location>
</feature>
<keyword evidence="5" id="KW-0539">Nucleus</keyword>
<reference evidence="9" key="5">
    <citation type="journal article" date="2008" name="Nucleic Acids Res.">
        <title>The Rice Annotation Project Database (RAP-DB): 2008 update.</title>
        <authorList>
            <consortium name="The Rice Annotation Project (RAP)"/>
            <person name="Tanaka T."/>
            <person name="Antonio B.A."/>
            <person name="Kikuchi S."/>
            <person name="Matsumoto T."/>
            <person name="Nagamura Y."/>
            <person name="Numa H."/>
            <person name="Sakai H."/>
            <person name="Wu J."/>
            <person name="Itoh T."/>
            <person name="Sasaki T."/>
            <person name="Aono R."/>
            <person name="Fujii Y."/>
            <person name="Habara T."/>
            <person name="Harada E."/>
            <person name="Kanno M."/>
            <person name="Kawahara Y."/>
            <person name="Kawashima H."/>
            <person name="Kubooka H."/>
            <person name="Matsuya A."/>
            <person name="Nakaoka H."/>
            <person name="Saichi N."/>
            <person name="Sanbonmatsu R."/>
            <person name="Sato Y."/>
            <person name="Shinso Y."/>
            <person name="Suzuki M."/>
            <person name="Takeda J."/>
            <person name="Tanino M."/>
            <person name="Todokoro F."/>
            <person name="Yamaguchi K."/>
            <person name="Yamamoto N."/>
            <person name="Yamasaki C."/>
            <person name="Imanishi T."/>
            <person name="Okido T."/>
            <person name="Tada M."/>
            <person name="Ikeo K."/>
            <person name="Tateno Y."/>
            <person name="Gojobori T."/>
            <person name="Lin Y.C."/>
            <person name="Wei F.J."/>
            <person name="Hsing Y.I."/>
            <person name="Zhao Q."/>
            <person name="Han B."/>
            <person name="Kramer M.R."/>
            <person name="McCombie R.W."/>
            <person name="Lonsdale D."/>
            <person name="O'Donovan C.C."/>
            <person name="Whitfield E.J."/>
            <person name="Apweiler R."/>
            <person name="Koyanagi K.O."/>
            <person name="Khurana J.P."/>
            <person name="Raghuvanshi S."/>
            <person name="Singh N.K."/>
            <person name="Tyagi A.K."/>
            <person name="Haberer G."/>
            <person name="Fujisawa M."/>
            <person name="Hosokawa S."/>
            <person name="Ito Y."/>
            <person name="Ikawa H."/>
            <person name="Shibata M."/>
            <person name="Yamamoto M."/>
            <person name="Bruskiewich R.M."/>
            <person name="Hoen D.R."/>
            <person name="Bureau TE."/>
            <person name="Namiki N."/>
            <person name="Ohyanagi H."/>
            <person name="Sakai Y."/>
            <person name="Nobushima S."/>
            <person name="Sakata K."/>
            <person name="Barrero R.A."/>
            <person name="Sato Y."/>
            <person name="Souvorov A."/>
            <person name="Smith-White B."/>
            <person name="Tatusova T."/>
            <person name="An S."/>
            <person name="An G."/>
            <person name="OOta S."/>
            <person name="Fuks G."/>
            <person name="Messing J."/>
            <person name="Christie K.R."/>
            <person name="Lieberherr D."/>
            <person name="Kim H."/>
            <person name="Zuccolo A."/>
            <person name="Wing R.A."/>
            <person name="Nobuta K."/>
            <person name="Green P.J."/>
            <person name="Lu C."/>
            <person name="Meyers BC."/>
            <person name="Chaparro C."/>
            <person name="Piegu B."/>
            <person name="Panaud O."/>
            <person name="Echeverria M."/>
        </authorList>
    </citation>
    <scope>NUCLEOTIDE SEQUENCE</scope>
</reference>
<reference evidence="9" key="3">
    <citation type="journal article" date="2006" name="Nucleic Acids Res.">
        <title>The Rice Annotation Project Database (RAP-DB): hub for Oryza sativa ssp. japonica genome information.</title>
        <authorList>
            <person name="Ohyanagi H."/>
            <person name="Tanaka T."/>
            <person name="Sakai H."/>
            <person name="Shigemoto Y."/>
            <person name="Yamaguchi K."/>
            <person name="Habara T."/>
            <person name="Fujii Y."/>
            <person name="Antonio B.A."/>
            <person name="Nagamura Y."/>
            <person name="Imanishi T."/>
            <person name="Ikeo K."/>
            <person name="Itoh T."/>
            <person name="Gojobori T."/>
            <person name="Sasaki T."/>
        </authorList>
    </citation>
    <scope>NUCLEOTIDE SEQUENCE</scope>
</reference>
<name>A0A0P0V3P1_ORYSJ</name>
<proteinExistence type="predicted"/>
<evidence type="ECO:0000313" key="8">
    <source>
        <dbReference type="EMBL" id="BAD87782.1"/>
    </source>
</evidence>
<evidence type="ECO:0000259" key="7">
    <source>
        <dbReference type="PROSITE" id="PS50863"/>
    </source>
</evidence>
<keyword evidence="2" id="KW-0805">Transcription regulation</keyword>
<evidence type="ECO:0000256" key="1">
    <source>
        <dbReference type="ARBA" id="ARBA00004123"/>
    </source>
</evidence>
<reference evidence="9 10" key="2">
    <citation type="journal article" date="2005" name="Nature">
        <title>The map-based sequence of the rice genome.</title>
        <authorList>
            <consortium name="International rice genome sequencing project (IRGSP)"/>
            <person name="Matsumoto T."/>
            <person name="Wu J."/>
            <person name="Kanamori H."/>
            <person name="Katayose Y."/>
            <person name="Fujisawa M."/>
            <person name="Namiki N."/>
            <person name="Mizuno H."/>
            <person name="Yamamoto K."/>
            <person name="Antonio B.A."/>
            <person name="Baba T."/>
            <person name="Sakata K."/>
            <person name="Nagamura Y."/>
            <person name="Aoki H."/>
            <person name="Arikawa K."/>
            <person name="Arita K."/>
            <person name="Bito T."/>
            <person name="Chiden Y."/>
            <person name="Fujitsuka N."/>
            <person name="Fukunaka R."/>
            <person name="Hamada M."/>
            <person name="Harada C."/>
            <person name="Hayashi A."/>
            <person name="Hijishita S."/>
            <person name="Honda M."/>
            <person name="Hosokawa S."/>
            <person name="Ichikawa Y."/>
            <person name="Idonuma A."/>
            <person name="Iijima M."/>
            <person name="Ikeda M."/>
            <person name="Ikeno M."/>
            <person name="Ito K."/>
            <person name="Ito S."/>
            <person name="Ito T."/>
            <person name="Ito Y."/>
            <person name="Ito Y."/>
            <person name="Iwabuchi A."/>
            <person name="Kamiya K."/>
            <person name="Karasawa W."/>
            <person name="Kurita K."/>
            <person name="Katagiri S."/>
            <person name="Kikuta A."/>
            <person name="Kobayashi H."/>
            <person name="Kobayashi N."/>
            <person name="Machita K."/>
            <person name="Maehara T."/>
            <person name="Masukawa M."/>
            <person name="Mizubayashi T."/>
            <person name="Mukai Y."/>
            <person name="Nagasaki H."/>
            <person name="Nagata Y."/>
            <person name="Naito S."/>
            <person name="Nakashima M."/>
            <person name="Nakama Y."/>
            <person name="Nakamichi Y."/>
            <person name="Nakamura M."/>
            <person name="Meguro A."/>
            <person name="Negishi M."/>
            <person name="Ohta I."/>
            <person name="Ohta T."/>
            <person name="Okamoto M."/>
            <person name="Ono N."/>
            <person name="Saji S."/>
            <person name="Sakaguchi M."/>
            <person name="Sakai K."/>
            <person name="Shibata M."/>
            <person name="Shimokawa T."/>
            <person name="Song J."/>
            <person name="Takazaki Y."/>
            <person name="Terasawa K."/>
            <person name="Tsugane M."/>
            <person name="Tsuji K."/>
            <person name="Ueda S."/>
            <person name="Waki K."/>
            <person name="Yamagata H."/>
            <person name="Yamamoto M."/>
            <person name="Yamamoto S."/>
            <person name="Yamane H."/>
            <person name="Yoshiki S."/>
            <person name="Yoshihara R."/>
            <person name="Yukawa K."/>
            <person name="Zhong H."/>
            <person name="Yano M."/>
            <person name="Yuan Q."/>
            <person name="Ouyang S."/>
            <person name="Liu J."/>
            <person name="Jones K.M."/>
            <person name="Gansberger K."/>
            <person name="Moffat K."/>
            <person name="Hill J."/>
            <person name="Bera J."/>
            <person name="Fadrosh D."/>
            <person name="Jin S."/>
            <person name="Johri S."/>
            <person name="Kim M."/>
            <person name="Overton L."/>
            <person name="Reardon M."/>
            <person name="Tsitrin T."/>
            <person name="Vuong H."/>
            <person name="Weaver B."/>
            <person name="Ciecko A."/>
            <person name="Tallon L."/>
            <person name="Jackson J."/>
            <person name="Pai G."/>
            <person name="Aken S.V."/>
            <person name="Utterback T."/>
            <person name="Reidmuller S."/>
            <person name="Feldblyum T."/>
            <person name="Hsiao J."/>
            <person name="Zismann V."/>
            <person name="Iobst S."/>
            <person name="de Vazeille A.R."/>
            <person name="Buell C.R."/>
            <person name="Ying K."/>
            <person name="Li Y."/>
            <person name="Lu T."/>
            <person name="Huang Y."/>
            <person name="Zhao Q."/>
            <person name="Feng Q."/>
            <person name="Zhang L."/>
            <person name="Zhu J."/>
            <person name="Weng Q."/>
            <person name="Mu J."/>
            <person name="Lu Y."/>
            <person name="Fan D."/>
            <person name="Liu Y."/>
            <person name="Guan J."/>
            <person name="Zhang Y."/>
            <person name="Yu S."/>
            <person name="Liu X."/>
            <person name="Zhang Y."/>
            <person name="Hong G."/>
            <person name="Han B."/>
            <person name="Choisne N."/>
            <person name="Demange N."/>
            <person name="Orjeda G."/>
            <person name="Samain S."/>
            <person name="Cattolico L."/>
            <person name="Pelletier E."/>
            <person name="Couloux A."/>
            <person name="Segurens B."/>
            <person name="Wincker P."/>
            <person name="D'Hont A."/>
            <person name="Scarpelli C."/>
            <person name="Weissenbach J."/>
            <person name="Salanoubat M."/>
            <person name="Quetier F."/>
            <person name="Yu Y."/>
            <person name="Kim H.R."/>
            <person name="Rambo T."/>
            <person name="Currie J."/>
            <person name="Collura K."/>
            <person name="Luo M."/>
            <person name="Yang T."/>
            <person name="Ammiraju J.S.S."/>
            <person name="Engler F."/>
            <person name="Soderlund C."/>
            <person name="Wing R.A."/>
            <person name="Palmer L.E."/>
            <person name="de la Bastide M."/>
            <person name="Spiegel L."/>
            <person name="Nascimento L."/>
            <person name="Zutavern T."/>
            <person name="O'Shaughnessy A."/>
            <person name="Dike S."/>
            <person name="Dedhia N."/>
            <person name="Preston R."/>
            <person name="Balija V."/>
            <person name="McCombie W.R."/>
            <person name="Chow T."/>
            <person name="Chen H."/>
            <person name="Chung M."/>
            <person name="Chen C."/>
            <person name="Shaw J."/>
            <person name="Wu H."/>
            <person name="Hsiao K."/>
            <person name="Chao Y."/>
            <person name="Chu M."/>
            <person name="Cheng C."/>
            <person name="Hour A."/>
            <person name="Lee P."/>
            <person name="Lin S."/>
            <person name="Lin Y."/>
            <person name="Liou J."/>
            <person name="Liu S."/>
            <person name="Hsing Y."/>
            <person name="Raghuvanshi S."/>
            <person name="Mohanty A."/>
            <person name="Bharti A.K."/>
            <person name="Gaur A."/>
            <person name="Gupta V."/>
            <person name="Kumar D."/>
            <person name="Ravi V."/>
            <person name="Vij S."/>
            <person name="Kapur A."/>
            <person name="Khurana P."/>
            <person name="Khurana P."/>
            <person name="Khurana J.P."/>
            <person name="Tyagi A.K."/>
            <person name="Gaikwad K."/>
            <person name="Singh A."/>
            <person name="Dalal V."/>
            <person name="Srivastava S."/>
            <person name="Dixit A."/>
            <person name="Pal A.K."/>
            <person name="Ghazi I.A."/>
            <person name="Yadav M."/>
            <person name="Pandit A."/>
            <person name="Bhargava A."/>
            <person name="Sureshbabu K."/>
            <person name="Batra K."/>
            <person name="Sharma T.R."/>
            <person name="Mohapatra T."/>
            <person name="Singh N.K."/>
            <person name="Messing J."/>
            <person name="Nelson A.B."/>
            <person name="Fuks G."/>
            <person name="Kavchok S."/>
            <person name="Keizer G."/>
            <person name="Linton E."/>
            <person name="Llaca V."/>
            <person name="Song R."/>
            <person name="Tanyolac B."/>
            <person name="Young S."/>
            <person name="Ho-Il K."/>
            <person name="Hahn J.H."/>
            <person name="Sangsakoo G."/>
            <person name="Vanavichit A."/>
            <person name="de Mattos Luiz.A.T."/>
            <person name="Zimmer P.D."/>
            <person name="Malone G."/>
            <person name="Dellagostin O."/>
            <person name="de Oliveira A.C."/>
            <person name="Bevan M."/>
            <person name="Bancroft I."/>
            <person name="Minx P."/>
            <person name="Cordum H."/>
            <person name="Wilson R."/>
            <person name="Cheng Z."/>
            <person name="Jin W."/>
            <person name="Jiang J."/>
            <person name="Leong S.A."/>
            <person name="Iwama H."/>
            <person name="Gojobori T."/>
            <person name="Itoh T."/>
            <person name="Niimura Y."/>
            <person name="Fujii Y."/>
            <person name="Habara T."/>
            <person name="Sakai H."/>
            <person name="Sato Y."/>
            <person name="Wilson G."/>
            <person name="Kumar K."/>
            <person name="McCouch S."/>
            <person name="Juretic N."/>
            <person name="Hoen D."/>
            <person name="Wright S."/>
            <person name="Bruskiewich R."/>
            <person name="Bureau T."/>
            <person name="Miyao A."/>
            <person name="Hirochika H."/>
            <person name="Nishikawa T."/>
            <person name="Kadowaki K."/>
            <person name="Sugiura M."/>
            <person name="Burr B."/>
            <person name="Sasaki T."/>
        </authorList>
    </citation>
    <scope>NUCLEOTIDE SEQUENCE [LARGE SCALE GENOMIC DNA]</scope>
    <source>
        <strain evidence="10">cv. Nipponbare</strain>
    </source>
</reference>
<dbReference type="EMBL" id="AP008207">
    <property type="protein sequence ID" value="BAH91129.1"/>
    <property type="molecule type" value="Genomic_DNA"/>
</dbReference>
<dbReference type="SUPFAM" id="SSF101936">
    <property type="entry name" value="DNA-binding pseudobarrel domain"/>
    <property type="match status" value="1"/>
</dbReference>
<dbReference type="Proteomes" id="UP000817658">
    <property type="component" value="Chromosome 1"/>
</dbReference>
<evidence type="ECO:0000256" key="5">
    <source>
        <dbReference type="ARBA" id="ARBA00023242"/>
    </source>
</evidence>
<feature type="domain" description="TF-B3" evidence="7">
    <location>
        <begin position="1"/>
        <end position="40"/>
    </location>
</feature>
<sequence length="168" mass="18929">MYMTAGWAQFIEATGLQVQEPAVFRVLSTSKMHFIIFAKDGYLRCPVPDKPRDSEPTRQSFRTSSPQGKATTITSPIQCCIKGKLKHDGTSTSASTHGNNRRTISEMCFCTKDIRLSAEVKNYIKDIAPFLQPSDKFYVTAINATFMKEGRVYLVKEFSKKYIAPLAR</sequence>
<reference evidence="8" key="1">
    <citation type="journal article" date="2002" name="Nature">
        <title>The genome sequence and structure of rice chromosome 1.</title>
        <authorList>
            <person name="Sasaki T."/>
            <person name="Matsumoto T."/>
            <person name="Yamamoto K."/>
            <person name="Sakata K."/>
            <person name="Baba T."/>
            <person name="Katayose Y."/>
            <person name="Wu J."/>
            <person name="Niimura Y."/>
            <person name="Cheng Z."/>
            <person name="Nagamura Y."/>
            <person name="Antonio B.A."/>
            <person name="Kanamori H."/>
            <person name="Hosokawa S."/>
            <person name="Masukawa M."/>
            <person name="Arikawa K."/>
            <person name="Chiden Y."/>
            <person name="Hayashi M."/>
            <person name="Okamoto M."/>
            <person name="Ando T."/>
            <person name="Aoki H."/>
            <person name="Arita K."/>
            <person name="Hamada M."/>
            <person name="Harada C."/>
            <person name="Hijishita S."/>
            <person name="Honda M."/>
            <person name="Ichikawa Y."/>
            <person name="Idonuma A."/>
            <person name="Iijima M."/>
            <person name="Ikeda M."/>
            <person name="Ikeno M."/>
            <person name="Itoh S."/>
            <person name="Itoh T."/>
            <person name="Itoh Y."/>
            <person name="Itoh Y."/>
            <person name="Iwabuchi A."/>
            <person name="Kamiya K."/>
            <person name="Karasawa W."/>
            <person name="Katagiri S."/>
            <person name="Kikuta A."/>
            <person name="Kobayashi N."/>
            <person name="Kono I."/>
            <person name="Machita K."/>
            <person name="Maehara T."/>
            <person name="Mizuno H."/>
            <person name="Mizubayashi T."/>
            <person name="Mukai Y."/>
            <person name="Nagasaki H."/>
            <person name="Nakashima M."/>
            <person name="Nakama Y."/>
            <person name="Nakamichi Y."/>
            <person name="Nakamura M."/>
            <person name="Namiki N."/>
            <person name="Negishi M."/>
            <person name="Ohta I."/>
            <person name="Ono N."/>
            <person name="Saji S."/>
            <person name="Sakai K."/>
            <person name="Shibata M."/>
            <person name="Shimokawa T."/>
            <person name="Shomura A."/>
            <person name="Song J."/>
            <person name="Takazaki Y."/>
            <person name="Terasawa K."/>
            <person name="Tsuji K."/>
            <person name="Waki K."/>
            <person name="Yamagata H."/>
            <person name="Yamane H."/>
            <person name="Yoshiki S."/>
            <person name="Yoshihara R."/>
            <person name="Yukawa K."/>
            <person name="Zhong H."/>
            <person name="Iwama H."/>
            <person name="Endo T."/>
            <person name="Ito H."/>
            <person name="Hahn J.H."/>
            <person name="Kim H.I."/>
            <person name="Eun M.Y."/>
            <person name="Yano M."/>
            <person name="Jiang J."/>
            <person name="Gojobori T."/>
        </authorList>
    </citation>
    <scope>NUCLEOTIDE SEQUENCE</scope>
</reference>